<sequence>MSFTKNITLLALLISLIFTGACTEKIETGSLLKDFSGVEGVEVLSPTAVRVYWNNHIRYREYKVFYNLSSEALVTTSFSEAIIRDLDPNTSYTFKVVGTDGSTSVGGNKELSAITLTPFSGSDAVIKDSDGNLVVSWVYPNKVEEYQIFYKKYEDPTATNTANWATPDATAIDTKYVFRGLEGSTRYHFVVQVKYLDGTYERPTKVVTASTNSSFPTPAYELSPISIGSLPFAKVTPVVNTEYKNEFYTSRVYKGSTPVSDPMVGSGTIVFSSSANLNIGKVDDLSIHVNYNDGVKNETLIFDNLSTYIKGIPTFNELPPMSAADSGISFMGEALTSGDFNCDGYPDMAVGLPSVSIANLGVKEESAGAVYIYYSYKPSGSSQFSLKTTPTPSRNPVKPGEDPQVITFEDLTHRSKFGKSLSGSGNINGDSILGKACQDLLVGAPGFDITGNNIRYDGTAFAFFGSPQGLKSPNRIKDLQQNVETCNGLVEGATCSAVQLWANMKLYPAAYWDDSKKVQITDDPEFGYSVSFIGDINADGYDDIGIGVPKGDWDGVASPSLPGDAKYELATGYVALYFGSKDGVGYETPFATGIPSGSDSKFRFLKIYAPAPHNGARFGHSISGGADVDGLYRVRRSDNKLFGGSDFIVGAPGDRYPNASATNFKLKVQGICPNCTTITPADGGWNGATAFANGNNYYGMPMNGSNSAIGTAPGAAYVYFGRGATGSADPIETPSRANFWKCGLRKMDTPTHLSCFVDPSSFRVLFPRSYYKDDGTGKKLTSAGFGTSVALVGDSSRFDATNTAITNKSDSNADGFAEAVVSASYFSNFEKTNSGALWVYFGNQWKYYSYNAFYQIDAVSPTNKDLDWNDTIAQCDSFTVNNNATKQKCAPTLIRSNSIAANSLLGKDPEAMAVGDITGDGLKDVVVGAVGDATRATNSGAVFAFTSLTGVGLTSNFLHSYNTNAKAYDYFGRSVTVGNFDGDFTGTTPLNDIMAGAFLDKSTKNGGGAVYGYYSSGQPLSSVNSVPSVTLTDSLASSQNLGYESIRIVGDINRDGYADAVAKISRPSANSTTYTTDAVVFYGSKIGLVTTSFCKENLTRVFKPTSQSDVYCFPSSAPAQGVTLEDIALPQLITKPTNMSASWAQRAFNVNDANGDGFADVMFIDYNTNGQAVVYYGSRGGLQAVNNPQWVPAYGDPQIISKRWMGMTGSDVDLLDDLDPQFREIVYAGDFNGDGVSDIVITNPTASAFNNMNRTGGWVDTTGADGTALAGNSGWMCLPEADPDCLNGVNAHQMGRVWIYYGSTNGVQTPRTKGYSNGTYPDEPSVTNALASTNTTYMIDTYGTEGVPVASQPCSGAPANTCKMQFLYSPMIKNVDYGYHRMKHQFGASVAILDIDKDGYDDMIVSAPGWEDIACYYDIDTDARFNYGRVFIYKGSANGLIAASRDSYYNNNYNANSCTDDNLWQSLDASLDQDGLSNGVRALMPPLFDGSLFQNQTRRHFGWKVSAAGDLNNDGYEDLFVSAPFETPKAGLDRSGTGYVYYGPICGSDNVTTMWDYLEDNLNKQLEFSDPNIAVSPLPGCVRSSGTAKPAPQAFYAWDARSYDYTGLTVFGGRAKKADFNGDGFDDLILGAMGWDDQINSVTNLGRGVVFFGSNSGLHSEDYPDSVVVTDSSGKVKPFIISSEDTEVQPEYFYSNTSSGDVNGDGTLDIMVPSSRHDGFDPLKGINIGTFFMLY</sequence>
<reference evidence="7" key="1">
    <citation type="submission" date="2022-03" db="EMBL/GenBank/DDBJ databases">
        <title>Genome Identification and Characterization of new species Bdellovibrio reynosense LBG001 sp. nov. from a Mexico soil sample.</title>
        <authorList>
            <person name="Camilli A."/>
            <person name="Ajao Y."/>
            <person name="Guo X."/>
        </authorList>
    </citation>
    <scope>NUCLEOTIDE SEQUENCE</scope>
    <source>
        <strain evidence="7">LBG001</strain>
    </source>
</reference>
<protein>
    <recommendedName>
        <fullName evidence="6">Fibronectin type-III domain-containing protein</fullName>
    </recommendedName>
</protein>
<evidence type="ECO:0000259" key="6">
    <source>
        <dbReference type="PROSITE" id="PS50853"/>
    </source>
</evidence>
<dbReference type="RefSeq" id="WP_243535903.1">
    <property type="nucleotide sequence ID" value="NZ_CP093442.1"/>
</dbReference>
<dbReference type="PROSITE" id="PS51257">
    <property type="entry name" value="PROKAR_LIPOPROTEIN"/>
    <property type="match status" value="1"/>
</dbReference>
<keyword evidence="3" id="KW-0378">Hydrolase</keyword>
<accession>A0ABY4C5F8</accession>
<gene>
    <name evidence="7" type="ORF">MNR06_10775</name>
</gene>
<dbReference type="InterPro" id="IPR013517">
    <property type="entry name" value="FG-GAP"/>
</dbReference>
<feature type="domain" description="Fibronectin type-III" evidence="6">
    <location>
        <begin position="117"/>
        <end position="214"/>
    </location>
</feature>
<dbReference type="InterPro" id="IPR013783">
    <property type="entry name" value="Ig-like_fold"/>
</dbReference>
<dbReference type="PROSITE" id="PS50853">
    <property type="entry name" value="FN3"/>
    <property type="match status" value="1"/>
</dbReference>
<proteinExistence type="predicted"/>
<keyword evidence="2" id="KW-0677">Repeat</keyword>
<dbReference type="EMBL" id="CP093442">
    <property type="protein sequence ID" value="UOF00185.1"/>
    <property type="molecule type" value="Genomic_DNA"/>
</dbReference>
<evidence type="ECO:0000313" key="8">
    <source>
        <dbReference type="Proteomes" id="UP000830116"/>
    </source>
</evidence>
<dbReference type="Gene3D" id="2.60.40.10">
    <property type="entry name" value="Immunoglobulins"/>
    <property type="match status" value="2"/>
</dbReference>
<dbReference type="InterPro" id="IPR000413">
    <property type="entry name" value="Integrin_alpha"/>
</dbReference>
<dbReference type="InterPro" id="IPR036116">
    <property type="entry name" value="FN3_sf"/>
</dbReference>
<evidence type="ECO:0000313" key="7">
    <source>
        <dbReference type="EMBL" id="UOF00185.1"/>
    </source>
</evidence>
<keyword evidence="4" id="KW-0325">Glycoprotein</keyword>
<dbReference type="Proteomes" id="UP000830116">
    <property type="component" value="Chromosome"/>
</dbReference>
<organism evidence="7 8">
    <name type="scientific">Bdellovibrio reynosensis</name>
    <dbReference type="NCBI Taxonomy" id="2835041"/>
    <lineage>
        <taxon>Bacteria</taxon>
        <taxon>Pseudomonadati</taxon>
        <taxon>Bdellovibrionota</taxon>
        <taxon>Bdellovibrionia</taxon>
        <taxon>Bdellovibrionales</taxon>
        <taxon>Pseudobdellovibrionaceae</taxon>
        <taxon>Bdellovibrio</taxon>
    </lineage>
</organism>
<evidence type="ECO:0000256" key="1">
    <source>
        <dbReference type="ARBA" id="ARBA00022729"/>
    </source>
</evidence>
<dbReference type="PANTHER" id="PTHR23221:SF7">
    <property type="entry name" value="PHOSPHATIDYLINOSITOL-GLYCAN-SPECIFIC PHOSPHOLIPASE D"/>
    <property type="match status" value="1"/>
</dbReference>
<dbReference type="InterPro" id="IPR028994">
    <property type="entry name" value="Integrin_alpha_N"/>
</dbReference>
<dbReference type="CDD" id="cd00063">
    <property type="entry name" value="FN3"/>
    <property type="match status" value="2"/>
</dbReference>
<dbReference type="PANTHER" id="PTHR23221">
    <property type="entry name" value="GLYCOSYLPHOSPHATIDYLINOSITOL PHOSPHOLIPASE D"/>
    <property type="match status" value="1"/>
</dbReference>
<dbReference type="PROSITE" id="PS51470">
    <property type="entry name" value="FG_GAP"/>
    <property type="match status" value="4"/>
</dbReference>
<keyword evidence="1 5" id="KW-0732">Signal</keyword>
<dbReference type="SUPFAM" id="SSF49265">
    <property type="entry name" value="Fibronectin type III"/>
    <property type="match status" value="1"/>
</dbReference>
<dbReference type="SUPFAM" id="SSF69318">
    <property type="entry name" value="Integrin alpha N-terminal domain"/>
    <property type="match status" value="4"/>
</dbReference>
<feature type="chain" id="PRO_5046210561" description="Fibronectin type-III domain-containing protein" evidence="5">
    <location>
        <begin position="21"/>
        <end position="1735"/>
    </location>
</feature>
<keyword evidence="8" id="KW-1185">Reference proteome</keyword>
<evidence type="ECO:0000256" key="3">
    <source>
        <dbReference type="ARBA" id="ARBA00022801"/>
    </source>
</evidence>
<dbReference type="Pfam" id="PF01839">
    <property type="entry name" value="FG-GAP"/>
    <property type="match status" value="5"/>
</dbReference>
<name>A0ABY4C5F8_9BACT</name>
<dbReference type="PRINTS" id="PR01185">
    <property type="entry name" value="INTEGRINA"/>
</dbReference>
<dbReference type="Gene3D" id="2.130.10.130">
    <property type="entry name" value="Integrin alpha, N-terminal"/>
    <property type="match status" value="6"/>
</dbReference>
<evidence type="ECO:0000256" key="5">
    <source>
        <dbReference type="SAM" id="SignalP"/>
    </source>
</evidence>
<feature type="signal peptide" evidence="5">
    <location>
        <begin position="1"/>
        <end position="20"/>
    </location>
</feature>
<dbReference type="SMART" id="SM00060">
    <property type="entry name" value="FN3"/>
    <property type="match status" value="2"/>
</dbReference>
<dbReference type="InterPro" id="IPR003961">
    <property type="entry name" value="FN3_dom"/>
</dbReference>
<dbReference type="InterPro" id="IPR013519">
    <property type="entry name" value="Int_alpha_beta-p"/>
</dbReference>
<evidence type="ECO:0000256" key="2">
    <source>
        <dbReference type="ARBA" id="ARBA00022737"/>
    </source>
</evidence>
<evidence type="ECO:0000256" key="4">
    <source>
        <dbReference type="ARBA" id="ARBA00023180"/>
    </source>
</evidence>
<dbReference type="SMART" id="SM00191">
    <property type="entry name" value="Int_alpha"/>
    <property type="match status" value="10"/>
</dbReference>